<evidence type="ECO:0000313" key="4">
    <source>
        <dbReference type="Proteomes" id="UP000295165"/>
    </source>
</evidence>
<feature type="region of interest" description="Disordered" evidence="1">
    <location>
        <begin position="79"/>
        <end position="103"/>
    </location>
</feature>
<dbReference type="EMBL" id="PECC01000030">
    <property type="protein sequence ID" value="TDZ47539.1"/>
    <property type="molecule type" value="Genomic_DNA"/>
</dbReference>
<sequence length="203" mass="21779">MTQPQYPQGPFQQTQPQQYPTYQQPNPYGPPPTGYAPAPAPKPPRPPLTPQQKALAIVGGSLGVFLIALLVLGLTTNSTPQSVRTHASDQIIDSPRSSGSNNEQDVKAIKQTISGMADAAKANDFTKMLTFFCAKYREAFKDIAGSGQAPDLNALTKSDNGPSKITGLDINGDNAVIHITDAKGKHDIEFKKETSGWKFCPKA</sequence>
<keyword evidence="2" id="KW-0472">Membrane</keyword>
<dbReference type="RefSeq" id="WP_134051320.1">
    <property type="nucleotide sequence ID" value="NZ_PECB01000003.1"/>
</dbReference>
<keyword evidence="2" id="KW-1133">Transmembrane helix</keyword>
<dbReference type="AlphaFoldDB" id="A0A4R8R0F5"/>
<gene>
    <name evidence="3" type="ORF">CCUG63697_04593</name>
</gene>
<name>A0A4R8R0F5_9MYCO</name>
<feature type="compositionally biased region" description="Low complexity" evidence="1">
    <location>
        <begin position="1"/>
        <end position="26"/>
    </location>
</feature>
<accession>A0A4R8R0F5</accession>
<keyword evidence="2" id="KW-0812">Transmembrane</keyword>
<keyword evidence="4" id="KW-1185">Reference proteome</keyword>
<dbReference type="Proteomes" id="UP000295165">
    <property type="component" value="Unassembled WGS sequence"/>
</dbReference>
<organism evidence="3 4">
    <name type="scientific">Mycobacteroides franklinii</name>
    <dbReference type="NCBI Taxonomy" id="948102"/>
    <lineage>
        <taxon>Bacteria</taxon>
        <taxon>Bacillati</taxon>
        <taxon>Actinomycetota</taxon>
        <taxon>Actinomycetes</taxon>
        <taxon>Mycobacteriales</taxon>
        <taxon>Mycobacteriaceae</taxon>
        <taxon>Mycobacteroides</taxon>
    </lineage>
</organism>
<feature type="transmembrane region" description="Helical" evidence="2">
    <location>
        <begin position="54"/>
        <end position="74"/>
    </location>
</feature>
<evidence type="ECO:0000256" key="1">
    <source>
        <dbReference type="SAM" id="MobiDB-lite"/>
    </source>
</evidence>
<feature type="region of interest" description="Disordered" evidence="1">
    <location>
        <begin position="1"/>
        <end position="51"/>
    </location>
</feature>
<proteinExistence type="predicted"/>
<evidence type="ECO:0000256" key="2">
    <source>
        <dbReference type="SAM" id="Phobius"/>
    </source>
</evidence>
<comment type="caution">
    <text evidence="3">The sequence shown here is derived from an EMBL/GenBank/DDBJ whole genome shotgun (WGS) entry which is preliminary data.</text>
</comment>
<feature type="compositionally biased region" description="Pro residues" evidence="1">
    <location>
        <begin position="27"/>
        <end position="49"/>
    </location>
</feature>
<protein>
    <submittedName>
        <fullName evidence="3">Uncharacterized protein</fullName>
    </submittedName>
</protein>
<reference evidence="3 4" key="1">
    <citation type="journal article" date="2019" name="Sci. Rep.">
        <title>Extended insight into the Mycobacterium chelonae-abscessus complex through whole genome sequencing of Mycobacterium salmoniphilum outbreak and Mycobacterium salmoniphilum-like strains.</title>
        <authorList>
            <person name="Behra P.R.K."/>
            <person name="Das S."/>
            <person name="Pettersson B.M.F."/>
            <person name="Shirreff L."/>
            <person name="DuCote T."/>
            <person name="Jacobsson K.G."/>
            <person name="Ennis D.G."/>
            <person name="Kirsebom L.A."/>
        </authorList>
    </citation>
    <scope>NUCLEOTIDE SEQUENCE [LARGE SCALE GENOMIC DNA]</scope>
    <source>
        <strain evidence="3 4">CCUG 63697</strain>
    </source>
</reference>
<evidence type="ECO:0000313" key="3">
    <source>
        <dbReference type="EMBL" id="TDZ47539.1"/>
    </source>
</evidence>